<keyword evidence="3" id="KW-1185">Reference proteome</keyword>
<organism evidence="2 3">
    <name type="scientific">Seonamhaeicola maritimus</name>
    <dbReference type="NCBI Taxonomy" id="2591822"/>
    <lineage>
        <taxon>Bacteria</taxon>
        <taxon>Pseudomonadati</taxon>
        <taxon>Bacteroidota</taxon>
        <taxon>Flavobacteriia</taxon>
        <taxon>Flavobacteriales</taxon>
        <taxon>Flavobacteriaceae</taxon>
    </lineage>
</organism>
<dbReference type="RefSeq" id="WP_147765521.1">
    <property type="nucleotide sequence ID" value="NZ_VRKQ01000008.1"/>
</dbReference>
<evidence type="ECO:0000313" key="3">
    <source>
        <dbReference type="Proteomes" id="UP000321080"/>
    </source>
</evidence>
<accession>A0A5C7GJR4</accession>
<dbReference type="Gene3D" id="1.10.10.10">
    <property type="entry name" value="Winged helix-like DNA-binding domain superfamily/Winged helix DNA-binding domain"/>
    <property type="match status" value="1"/>
</dbReference>
<proteinExistence type="predicted"/>
<keyword evidence="1" id="KW-0812">Transmembrane</keyword>
<name>A0A5C7GJR4_9FLAO</name>
<sequence>MRLVRGNYSLSFDHSWEGLYLANKSKNNIQQAQLHIRLARLYDMFSMDDEVYSHLSDALEISKDIYFQNEEAVEQLIASYMNLAVKERKSGNYKVALKYLDSCLVNERVVERNQVEMPFINAERGYIMLQLGALKKADNYLQSSRRFTDDKDVTYRTNINMYLGELKLKKKELDSAIYYYNEGLNLIKTKKYRSDLMPEILSKLSEVYKTKQKTVSAYNYLEQSQKVADSMLQLRNKTNGELFEIKDSYLKSISQKNEQLAEQKLVIAENKQVQFRLKIILAFAVLLVVVISVIYRMRSKLKRTLMAKRETEMESQLKEEQNKAKIESKSKELTSYALQLIDKEKDIDELLDVLKNESPASYKSLNYKYKKGAKDLWDSFNLRFTEVNDQFYTQLKAKHPDLSITERKHCALIKLKFGTKEMARILNIEPHSVHISRSRIRKKIGLRRSDRLEDYIANI</sequence>
<dbReference type="SUPFAM" id="SSF48452">
    <property type="entry name" value="TPR-like"/>
    <property type="match status" value="1"/>
</dbReference>
<dbReference type="OrthoDB" id="1090267at2"/>
<evidence type="ECO:0008006" key="4">
    <source>
        <dbReference type="Google" id="ProtNLM"/>
    </source>
</evidence>
<comment type="caution">
    <text evidence="2">The sequence shown here is derived from an EMBL/GenBank/DDBJ whole genome shotgun (WGS) entry which is preliminary data.</text>
</comment>
<dbReference type="GO" id="GO:0003677">
    <property type="term" value="F:DNA binding"/>
    <property type="evidence" value="ECO:0007669"/>
    <property type="project" value="InterPro"/>
</dbReference>
<dbReference type="EMBL" id="VRKQ01000008">
    <property type="protein sequence ID" value="TXG38377.1"/>
    <property type="molecule type" value="Genomic_DNA"/>
</dbReference>
<gene>
    <name evidence="2" type="ORF">FUA22_00395</name>
</gene>
<evidence type="ECO:0000313" key="2">
    <source>
        <dbReference type="EMBL" id="TXG38377.1"/>
    </source>
</evidence>
<protein>
    <recommendedName>
        <fullName evidence="4">HTH luxR-type domain-containing protein</fullName>
    </recommendedName>
</protein>
<evidence type="ECO:0000256" key="1">
    <source>
        <dbReference type="SAM" id="Phobius"/>
    </source>
</evidence>
<dbReference type="AlphaFoldDB" id="A0A5C7GJR4"/>
<dbReference type="InterPro" id="IPR036388">
    <property type="entry name" value="WH-like_DNA-bd_sf"/>
</dbReference>
<dbReference type="Proteomes" id="UP000321080">
    <property type="component" value="Unassembled WGS sequence"/>
</dbReference>
<keyword evidence="1" id="KW-1133">Transmembrane helix</keyword>
<dbReference type="InterPro" id="IPR016032">
    <property type="entry name" value="Sig_transdc_resp-reg_C-effctor"/>
</dbReference>
<reference evidence="2 3" key="1">
    <citation type="submission" date="2019-08" db="EMBL/GenBank/DDBJ databases">
        <title>Seonamhaeicola sediminis sp. nov., isolated from marine sediment.</title>
        <authorList>
            <person name="Cao W.R."/>
        </authorList>
    </citation>
    <scope>NUCLEOTIDE SEQUENCE [LARGE SCALE GENOMIC DNA]</scope>
    <source>
        <strain evidence="2 3">1505</strain>
    </source>
</reference>
<dbReference type="InterPro" id="IPR011990">
    <property type="entry name" value="TPR-like_helical_dom_sf"/>
</dbReference>
<feature type="transmembrane region" description="Helical" evidence="1">
    <location>
        <begin position="275"/>
        <end position="295"/>
    </location>
</feature>
<keyword evidence="1" id="KW-0472">Membrane</keyword>
<dbReference type="SUPFAM" id="SSF46894">
    <property type="entry name" value="C-terminal effector domain of the bipartite response regulators"/>
    <property type="match status" value="1"/>
</dbReference>
<dbReference type="Gene3D" id="1.25.40.10">
    <property type="entry name" value="Tetratricopeptide repeat domain"/>
    <property type="match status" value="1"/>
</dbReference>
<dbReference type="GO" id="GO:0006355">
    <property type="term" value="P:regulation of DNA-templated transcription"/>
    <property type="evidence" value="ECO:0007669"/>
    <property type="project" value="InterPro"/>
</dbReference>